<proteinExistence type="predicted"/>
<comment type="caution">
    <text evidence="2">The sequence shown here is derived from an EMBL/GenBank/DDBJ whole genome shotgun (WGS) entry which is preliminary data.</text>
</comment>
<feature type="region of interest" description="Disordered" evidence="1">
    <location>
        <begin position="129"/>
        <end position="156"/>
    </location>
</feature>
<evidence type="ECO:0000256" key="1">
    <source>
        <dbReference type="SAM" id="MobiDB-lite"/>
    </source>
</evidence>
<keyword evidence="3" id="KW-1185">Reference proteome</keyword>
<protein>
    <submittedName>
        <fullName evidence="2">Uncharacterized protein</fullName>
    </submittedName>
</protein>
<sequence length="255" mass="29103">MSKYTEPIYEKKVREILECFKQGKTKEQLAAEFGYANEKTLDNFMRRKNFSWDKNKGYYPTLEKNSPQNAPYLQDHSKAGKIAIMYEEGSLGPKEIAVKMGFESHSDLAQFMKAKNYIWDADTGNYIKVDPDNDDADNAPDDSRIEGDTSSAPPQLTSEQAELVSYLPLLRLLGEKNERLVELLEEPAVIGQVPRYVVPGVPTTKSIHFSNALAQMVADFSCEKNVKHKEIFEIALIEFFTKYGYEKEVKHLLKN</sequence>
<name>C0GE85_DETAL</name>
<dbReference type="STRING" id="555088.DealDRAFT_0794"/>
<accession>C0GE85</accession>
<evidence type="ECO:0000313" key="2">
    <source>
        <dbReference type="EMBL" id="EEG78379.1"/>
    </source>
</evidence>
<evidence type="ECO:0000313" key="3">
    <source>
        <dbReference type="Proteomes" id="UP000006443"/>
    </source>
</evidence>
<reference evidence="2 3" key="1">
    <citation type="submission" date="2009-02" db="EMBL/GenBank/DDBJ databases">
        <title>Sequencing of the draft genome and assembly of Dethiobacter alkaliphilus AHT 1.</title>
        <authorList>
            <consortium name="US DOE Joint Genome Institute (JGI-PGF)"/>
            <person name="Lucas S."/>
            <person name="Copeland A."/>
            <person name="Lapidus A."/>
            <person name="Glavina del Rio T."/>
            <person name="Dalin E."/>
            <person name="Tice H."/>
            <person name="Bruce D."/>
            <person name="Goodwin L."/>
            <person name="Pitluck S."/>
            <person name="Larimer F."/>
            <person name="Land M.L."/>
            <person name="Hauser L."/>
            <person name="Muyzer G."/>
        </authorList>
    </citation>
    <scope>NUCLEOTIDE SEQUENCE [LARGE SCALE GENOMIC DNA]</scope>
    <source>
        <strain evidence="2 3">AHT 1</strain>
    </source>
</reference>
<gene>
    <name evidence="2" type="ORF">DealDRAFT_0794</name>
</gene>
<dbReference type="RefSeq" id="WP_008515090.1">
    <property type="nucleotide sequence ID" value="NZ_ACJM01000003.1"/>
</dbReference>
<dbReference type="Proteomes" id="UP000006443">
    <property type="component" value="Unassembled WGS sequence"/>
</dbReference>
<dbReference type="eggNOG" id="ENOG5032T2W">
    <property type="taxonomic scope" value="Bacteria"/>
</dbReference>
<dbReference type="OrthoDB" id="2373107at2"/>
<dbReference type="AlphaFoldDB" id="C0GE85"/>
<organism evidence="2 3">
    <name type="scientific">Dethiobacter alkaliphilus AHT 1</name>
    <dbReference type="NCBI Taxonomy" id="555088"/>
    <lineage>
        <taxon>Bacteria</taxon>
        <taxon>Bacillati</taxon>
        <taxon>Bacillota</taxon>
        <taxon>Dethiobacteria</taxon>
        <taxon>Dethiobacterales</taxon>
        <taxon>Dethiobacteraceae</taxon>
        <taxon>Dethiobacter</taxon>
    </lineage>
</organism>
<dbReference type="EMBL" id="ACJM01000003">
    <property type="protein sequence ID" value="EEG78379.1"/>
    <property type="molecule type" value="Genomic_DNA"/>
</dbReference>